<protein>
    <submittedName>
        <fullName evidence="1">Uncharacterized protein</fullName>
    </submittedName>
</protein>
<organism evidence="1 2">
    <name type="scientific">Mythimna loreyi</name>
    <dbReference type="NCBI Taxonomy" id="667449"/>
    <lineage>
        <taxon>Eukaryota</taxon>
        <taxon>Metazoa</taxon>
        <taxon>Ecdysozoa</taxon>
        <taxon>Arthropoda</taxon>
        <taxon>Hexapoda</taxon>
        <taxon>Insecta</taxon>
        <taxon>Pterygota</taxon>
        <taxon>Neoptera</taxon>
        <taxon>Endopterygota</taxon>
        <taxon>Lepidoptera</taxon>
        <taxon>Glossata</taxon>
        <taxon>Ditrysia</taxon>
        <taxon>Noctuoidea</taxon>
        <taxon>Noctuidae</taxon>
        <taxon>Noctuinae</taxon>
        <taxon>Hadenini</taxon>
        <taxon>Mythimna</taxon>
    </lineage>
</organism>
<sequence length="258" mass="29174">MNESSEVLRTKWKDLNDSYKKYQKQAEEFPEGKSTNSSTYHKWCWAENLQFLESFDYKRSKTSSRVKINSASLHDCSLDSELPIQLVSTTSIPTNPPQESEVVYLESLETLAKDAEPEPMPVRKPISTTAVSESARLLEPNKSVKWRSSTAKRSYSKTSDEGDRVHFKRLKFVERSQAADLLFQSYAETFKSFSAKKQVLLKVKLAKLFADAEMDEINEPSVVFSSASVADEHDYAFGGGIDLETMKHSPDSDISSID</sequence>
<reference evidence="1" key="1">
    <citation type="submission" date="2023-03" db="EMBL/GenBank/DDBJ databases">
        <title>Chromosome-level genomes of two armyworms, Mythimna separata and Mythimna loreyi, provide insights into the biosynthesis and reception of sex pheromones.</title>
        <authorList>
            <person name="Zhao H."/>
        </authorList>
    </citation>
    <scope>NUCLEOTIDE SEQUENCE</scope>
    <source>
        <strain evidence="1">BeijingLab</strain>
    </source>
</reference>
<accession>A0ACC2QLN7</accession>
<evidence type="ECO:0000313" key="1">
    <source>
        <dbReference type="EMBL" id="KAJ8719317.1"/>
    </source>
</evidence>
<evidence type="ECO:0000313" key="2">
    <source>
        <dbReference type="Proteomes" id="UP001231649"/>
    </source>
</evidence>
<dbReference type="EMBL" id="CM056779">
    <property type="protein sequence ID" value="KAJ8719317.1"/>
    <property type="molecule type" value="Genomic_DNA"/>
</dbReference>
<name>A0ACC2QLN7_9NEOP</name>
<comment type="caution">
    <text evidence="1">The sequence shown here is derived from an EMBL/GenBank/DDBJ whole genome shotgun (WGS) entry which is preliminary data.</text>
</comment>
<proteinExistence type="predicted"/>
<keyword evidence="2" id="KW-1185">Reference proteome</keyword>
<gene>
    <name evidence="1" type="ORF">PYW08_011492</name>
</gene>
<dbReference type="Proteomes" id="UP001231649">
    <property type="component" value="Chromosome 3"/>
</dbReference>